<keyword evidence="2" id="KW-1185">Reference proteome</keyword>
<sequence length="255" mass="29115">MSDAERNSDRKGKRKLVEADIESRIHWYPRKYSIDRLPYGIIFPQGCESPIFEESFAWYLDDLQHNVDVKVEECLQQEGTPGHELLFESPVERLRQFFNQPKATPIYQDTSNPFKDVGVESPVRKGGCSRQTQDEVGDAVKRYVTGIPVSSEHPQMGSKEKWVLYAYHPKFGPFEVHEGVAVVADRFLVYGLSRVGFQSITLSADERFVVRQLASQPWRHDDPMHFPVMDALCPATGKIGRAIFVGKENACKENH</sequence>
<dbReference type="EMBL" id="JAJJMB010000931">
    <property type="protein sequence ID" value="KAI3960482.1"/>
    <property type="molecule type" value="Genomic_DNA"/>
</dbReference>
<evidence type="ECO:0000313" key="1">
    <source>
        <dbReference type="EMBL" id="KAI3960482.1"/>
    </source>
</evidence>
<dbReference type="AlphaFoldDB" id="A0AAD4TM52"/>
<organism evidence="1 2">
    <name type="scientific">Papaver atlanticum</name>
    <dbReference type="NCBI Taxonomy" id="357466"/>
    <lineage>
        <taxon>Eukaryota</taxon>
        <taxon>Viridiplantae</taxon>
        <taxon>Streptophyta</taxon>
        <taxon>Embryophyta</taxon>
        <taxon>Tracheophyta</taxon>
        <taxon>Spermatophyta</taxon>
        <taxon>Magnoliopsida</taxon>
        <taxon>Ranunculales</taxon>
        <taxon>Papaveraceae</taxon>
        <taxon>Papaveroideae</taxon>
        <taxon>Papaver</taxon>
    </lineage>
</organism>
<protein>
    <submittedName>
        <fullName evidence="1">Uncharacterized protein</fullName>
    </submittedName>
</protein>
<proteinExistence type="predicted"/>
<name>A0AAD4TM52_9MAGN</name>
<gene>
    <name evidence="1" type="ORF">MKW98_002981</name>
</gene>
<evidence type="ECO:0000313" key="2">
    <source>
        <dbReference type="Proteomes" id="UP001202328"/>
    </source>
</evidence>
<accession>A0AAD4TM52</accession>
<feature type="non-terminal residue" evidence="1">
    <location>
        <position position="255"/>
    </location>
</feature>
<reference evidence="1" key="1">
    <citation type="submission" date="2022-04" db="EMBL/GenBank/DDBJ databases">
        <title>A functionally conserved STORR gene fusion in Papaver species that diverged 16.8 million years ago.</title>
        <authorList>
            <person name="Catania T."/>
        </authorList>
    </citation>
    <scope>NUCLEOTIDE SEQUENCE</scope>
    <source>
        <strain evidence="1">S-188037</strain>
    </source>
</reference>
<dbReference type="Proteomes" id="UP001202328">
    <property type="component" value="Unassembled WGS sequence"/>
</dbReference>
<comment type="caution">
    <text evidence="1">The sequence shown here is derived from an EMBL/GenBank/DDBJ whole genome shotgun (WGS) entry which is preliminary data.</text>
</comment>